<evidence type="ECO:0000313" key="2">
    <source>
        <dbReference type="Proteomes" id="UP000823388"/>
    </source>
</evidence>
<keyword evidence="2" id="KW-1185">Reference proteome</keyword>
<accession>A0A8T0SK82</accession>
<dbReference type="Proteomes" id="UP000823388">
    <property type="component" value="Chromosome 5K"/>
</dbReference>
<proteinExistence type="predicted"/>
<sequence length="81" mass="9227">MQELIFDCTTSFKNSSLGLSACKDVVISSMPIHMRVPLECILQLYKFTCALLLVHQRIFSLYMLCWLLIEGIKSLKVSASR</sequence>
<protein>
    <submittedName>
        <fullName evidence="1">Uncharacterized protein</fullName>
    </submittedName>
</protein>
<gene>
    <name evidence="1" type="ORF">PVAP13_5KG390521</name>
</gene>
<reference evidence="1" key="1">
    <citation type="submission" date="2020-05" db="EMBL/GenBank/DDBJ databases">
        <title>WGS assembly of Panicum virgatum.</title>
        <authorList>
            <person name="Lovell J.T."/>
            <person name="Jenkins J."/>
            <person name="Shu S."/>
            <person name="Juenger T.E."/>
            <person name="Schmutz J."/>
        </authorList>
    </citation>
    <scope>NUCLEOTIDE SEQUENCE</scope>
    <source>
        <strain evidence="1">AP13</strain>
    </source>
</reference>
<dbReference type="AlphaFoldDB" id="A0A8T0SK82"/>
<name>A0A8T0SK82_PANVG</name>
<organism evidence="1 2">
    <name type="scientific">Panicum virgatum</name>
    <name type="common">Blackwell switchgrass</name>
    <dbReference type="NCBI Taxonomy" id="38727"/>
    <lineage>
        <taxon>Eukaryota</taxon>
        <taxon>Viridiplantae</taxon>
        <taxon>Streptophyta</taxon>
        <taxon>Embryophyta</taxon>
        <taxon>Tracheophyta</taxon>
        <taxon>Spermatophyta</taxon>
        <taxon>Magnoliopsida</taxon>
        <taxon>Liliopsida</taxon>
        <taxon>Poales</taxon>
        <taxon>Poaceae</taxon>
        <taxon>PACMAD clade</taxon>
        <taxon>Panicoideae</taxon>
        <taxon>Panicodae</taxon>
        <taxon>Paniceae</taxon>
        <taxon>Panicinae</taxon>
        <taxon>Panicum</taxon>
        <taxon>Panicum sect. Hiantes</taxon>
    </lineage>
</organism>
<evidence type="ECO:0000313" key="1">
    <source>
        <dbReference type="EMBL" id="KAG2598961.1"/>
    </source>
</evidence>
<comment type="caution">
    <text evidence="1">The sequence shown here is derived from an EMBL/GenBank/DDBJ whole genome shotgun (WGS) entry which is preliminary data.</text>
</comment>
<dbReference type="EMBL" id="CM029045">
    <property type="protein sequence ID" value="KAG2598961.1"/>
    <property type="molecule type" value="Genomic_DNA"/>
</dbReference>